<organism evidence="2 3">
    <name type="scientific">Persephonella atlantica</name>
    <dbReference type="NCBI Taxonomy" id="2699429"/>
    <lineage>
        <taxon>Bacteria</taxon>
        <taxon>Pseudomonadati</taxon>
        <taxon>Aquificota</taxon>
        <taxon>Aquificia</taxon>
        <taxon>Aquificales</taxon>
        <taxon>Hydrogenothermaceae</taxon>
        <taxon>Persephonella</taxon>
    </lineage>
</organism>
<dbReference type="Proteomes" id="UP000772812">
    <property type="component" value="Unassembled WGS sequence"/>
</dbReference>
<keyword evidence="3" id="KW-1185">Reference proteome</keyword>
<dbReference type="Gene3D" id="3.30.2310.20">
    <property type="entry name" value="RelE-like"/>
    <property type="match status" value="1"/>
</dbReference>
<name>A0ABS1GJ36_9AQUI</name>
<protein>
    <submittedName>
        <fullName evidence="2">Type II toxin-antitoxin system RelE/ParE family toxin</fullName>
    </submittedName>
</protein>
<sequence length="76" mass="9171">MSFEILYAKSVYKDIKKLDTKTKNKIKNAVEKLRNFPNITNIKSLRSHPLADYRLRVGDYRVLFDVDWENKKIYIY</sequence>
<evidence type="ECO:0000313" key="3">
    <source>
        <dbReference type="Proteomes" id="UP000772812"/>
    </source>
</evidence>
<dbReference type="InterPro" id="IPR052747">
    <property type="entry name" value="TA_system_RelE_toxin"/>
</dbReference>
<evidence type="ECO:0000313" key="2">
    <source>
        <dbReference type="EMBL" id="MBK3332926.1"/>
    </source>
</evidence>
<dbReference type="PANTHER" id="PTHR38813:SF1">
    <property type="entry name" value="TOXIN RELE1-RELATED"/>
    <property type="match status" value="1"/>
</dbReference>
<accession>A0ABS1GJ36</accession>
<dbReference type="Pfam" id="PF05016">
    <property type="entry name" value="ParE_toxin"/>
    <property type="match status" value="1"/>
</dbReference>
<proteinExistence type="predicted"/>
<comment type="caution">
    <text evidence="2">The sequence shown here is derived from an EMBL/GenBank/DDBJ whole genome shotgun (WGS) entry which is preliminary data.</text>
</comment>
<dbReference type="PANTHER" id="PTHR38813">
    <property type="match status" value="1"/>
</dbReference>
<dbReference type="InterPro" id="IPR007712">
    <property type="entry name" value="RelE/ParE_toxin"/>
</dbReference>
<evidence type="ECO:0000256" key="1">
    <source>
        <dbReference type="ARBA" id="ARBA00022649"/>
    </source>
</evidence>
<keyword evidence="1" id="KW-1277">Toxin-antitoxin system</keyword>
<gene>
    <name evidence="2" type="ORF">GWK41_07580</name>
</gene>
<dbReference type="SUPFAM" id="SSF143011">
    <property type="entry name" value="RelE-like"/>
    <property type="match status" value="1"/>
</dbReference>
<dbReference type="InterPro" id="IPR035093">
    <property type="entry name" value="RelE/ParE_toxin_dom_sf"/>
</dbReference>
<reference evidence="2 3" key="1">
    <citation type="journal article" date="2021" name="Syst. Appl. Microbiol.">
        <title>Persephonella atlantica sp. nov.: How to adapt to physico-chemical gradients in high temperature hydrothermal habitats.</title>
        <authorList>
            <person name="Francois D.X."/>
            <person name="Godfroy A."/>
            <person name="Mathien C."/>
            <person name="Aube J."/>
            <person name="Cathalot C."/>
            <person name="Lesongeur F."/>
            <person name="L'Haridon S."/>
            <person name="Philippon X."/>
            <person name="Roussel E.G."/>
        </authorList>
    </citation>
    <scope>NUCLEOTIDE SEQUENCE [LARGE SCALE GENOMIC DNA]</scope>
    <source>
        <strain evidence="2 3">MO1340</strain>
    </source>
</reference>
<dbReference type="EMBL" id="JAACYA010000002">
    <property type="protein sequence ID" value="MBK3332926.1"/>
    <property type="molecule type" value="Genomic_DNA"/>
</dbReference>
<dbReference type="RefSeq" id="WP_200674327.1">
    <property type="nucleotide sequence ID" value="NZ_JAACYA010000002.1"/>
</dbReference>